<dbReference type="SMART" id="SM00052">
    <property type="entry name" value="EAL"/>
    <property type="match status" value="1"/>
</dbReference>
<feature type="coiled-coil region" evidence="2">
    <location>
        <begin position="299"/>
        <end position="336"/>
    </location>
</feature>
<reference evidence="9 10" key="1">
    <citation type="submission" date="2019-11" db="EMBL/GenBank/DDBJ databases">
        <title>Comparative genomics of hydrocarbon-degrading Desulfosarcina strains.</title>
        <authorList>
            <person name="Watanabe M."/>
            <person name="Kojima H."/>
            <person name="Fukui M."/>
        </authorList>
    </citation>
    <scope>NUCLEOTIDE SEQUENCE [LARGE SCALE GENOMIC DNA]</scope>
    <source>
        <strain evidence="9 10">28bB2T</strain>
    </source>
</reference>
<dbReference type="RefSeq" id="WP_155322407.1">
    <property type="nucleotide sequence ID" value="NZ_AP021876.1"/>
</dbReference>
<name>A0A5K7ZNE6_9BACT</name>
<dbReference type="InterPro" id="IPR052155">
    <property type="entry name" value="Biofilm_reg_signaling"/>
</dbReference>
<dbReference type="Gene3D" id="3.20.20.450">
    <property type="entry name" value="EAL domain"/>
    <property type="match status" value="1"/>
</dbReference>
<feature type="domain" description="EAL" evidence="7">
    <location>
        <begin position="735"/>
        <end position="989"/>
    </location>
</feature>
<feature type="domain" description="GGDEF" evidence="8">
    <location>
        <begin position="579"/>
        <end position="726"/>
    </location>
</feature>
<dbReference type="Gene3D" id="3.30.450.20">
    <property type="entry name" value="PAS domain"/>
    <property type="match status" value="1"/>
</dbReference>
<dbReference type="Pfam" id="PF00563">
    <property type="entry name" value="EAL"/>
    <property type="match status" value="1"/>
</dbReference>
<dbReference type="SUPFAM" id="SSF141868">
    <property type="entry name" value="EAL domain-like"/>
    <property type="match status" value="1"/>
</dbReference>
<dbReference type="PROSITE" id="PS50113">
    <property type="entry name" value="PAC"/>
    <property type="match status" value="1"/>
</dbReference>
<dbReference type="InterPro" id="IPR043128">
    <property type="entry name" value="Rev_trsase/Diguanyl_cyclase"/>
</dbReference>
<dbReference type="FunFam" id="3.20.20.450:FF:000001">
    <property type="entry name" value="Cyclic di-GMP phosphodiesterase yahA"/>
    <property type="match status" value="1"/>
</dbReference>
<evidence type="ECO:0000313" key="10">
    <source>
        <dbReference type="Proteomes" id="UP000425960"/>
    </source>
</evidence>
<protein>
    <recommendedName>
        <fullName evidence="11">GGDEF domain-containing protein</fullName>
    </recommendedName>
</protein>
<dbReference type="GO" id="GO:0071732">
    <property type="term" value="P:cellular response to nitric oxide"/>
    <property type="evidence" value="ECO:0007669"/>
    <property type="project" value="UniProtKB-ARBA"/>
</dbReference>
<evidence type="ECO:0000259" key="8">
    <source>
        <dbReference type="PROSITE" id="PS50887"/>
    </source>
</evidence>
<dbReference type="InterPro" id="IPR000160">
    <property type="entry name" value="GGDEF_dom"/>
</dbReference>
<dbReference type="InterPro" id="IPR035919">
    <property type="entry name" value="EAL_sf"/>
</dbReference>
<evidence type="ECO:0000256" key="2">
    <source>
        <dbReference type="SAM" id="Coils"/>
    </source>
</evidence>
<dbReference type="CDD" id="cd00130">
    <property type="entry name" value="PAS"/>
    <property type="match status" value="1"/>
</dbReference>
<keyword evidence="4" id="KW-0812">Transmembrane</keyword>
<feature type="domain" description="GGDEF" evidence="8">
    <location>
        <begin position="364"/>
        <end position="493"/>
    </location>
</feature>
<dbReference type="InterPro" id="IPR001633">
    <property type="entry name" value="EAL_dom"/>
</dbReference>
<dbReference type="PROSITE" id="PS50883">
    <property type="entry name" value="EAL"/>
    <property type="match status" value="1"/>
</dbReference>
<sequence length="994" mass="111344">MRIFNTPTIRLSIALALLTVNLLFVANQIGMIPDPSKSVMELRKALSESLALQFSFAAEQGEMPIIRKTLRAVVARNADIRSAAIRTVDGQLLALEGEHLAYWHPPANGKSTPTHVYVPIYRDDKQWAAVEIRFARFLGDQFIIGMARPFVKLQVFMGLAGFLCYFFILRRALRELDPTAVIPKRVQSAFDALQEGVLILDKDEQVVMVNQSFATLLDKSPESVIGLKGSELGWLKCRAPEEIRQLPWFKMMKDGRERHGESLNLRNNKGGKIKLAVNATFITDSSGKPRGTLLTFDDITQLEEKNFELNHTLEKLQEANQEIQEKSRELETLANRDPLTLCLNRRALARHFDPLFAHAVTNGRHLCCLMADIDFFKSVNDRYGHAVGDQVIKAVADVLKGATRETDLVGRYGGEEFCVVMPELPLESAFKTAERIRQTIEKRSCSGINITLSLGVAALQSDANTPEELIDLADKALYAAKKSGRNRVVIWGQDVEAVVDDEGASEGRGDDSQIEPLTPADPDPVQLKRRLEELEGLLEKRTLEIEHFKMYDKGTGLPTRSLFEDRIAHEIARGKRKNALVAVMSMTVSTIKRIHETVGHKIAVKLIKACGQRVNDVIRENIDMVAVVKNSGGISTVSLINETEFGILLTDMQQADHVTWVMKRLLDAFDKPFKIEGHEIYTSPYLGVSIFPHDGKTVEELSSSATNACSYAQKLKGNERYLFASKALNETATKHLKIENALHEAIDNAELQLYYQPKIDSATEQIAGFEALLRWQSNRLGTIPPDQFIPIAEQSGLIVEIGEWVLYSACRQIRTWLDIGLDVKPVAVNFSGVQMHQQNLESRIVHILKEFDLDPRLLEIELTESSFVTINDQLHALLRQIKKMGIKVTMDDFGTGYSSLSYLREIPVSCVKIDKSFISDLNKNENADKLVASIVSMAHELGLEVVAEGVEERHQVDRLAALGCEYLQGYFFSQPVPYDAAQRLLEKQAMELAV</sequence>
<dbReference type="PROSITE" id="PS50887">
    <property type="entry name" value="GGDEF"/>
    <property type="match status" value="2"/>
</dbReference>
<dbReference type="NCBIfam" id="TIGR00229">
    <property type="entry name" value="sensory_box"/>
    <property type="match status" value="1"/>
</dbReference>
<proteinExistence type="predicted"/>
<comment type="catalytic activity">
    <reaction evidence="1">
        <text>3',3'-c-di-GMP + H2O = 5'-phosphoguanylyl(3'-&gt;5')guanosine + H(+)</text>
        <dbReference type="Rhea" id="RHEA:24902"/>
        <dbReference type="ChEBI" id="CHEBI:15377"/>
        <dbReference type="ChEBI" id="CHEBI:15378"/>
        <dbReference type="ChEBI" id="CHEBI:58754"/>
        <dbReference type="ChEBI" id="CHEBI:58805"/>
        <dbReference type="EC" id="3.1.4.52"/>
    </reaction>
    <physiologicalReaction direction="left-to-right" evidence="1">
        <dbReference type="Rhea" id="RHEA:24903"/>
    </physiologicalReaction>
</comment>
<dbReference type="KEGG" id="dov:DSCO28_23730"/>
<feature type="domain" description="PAC" evidence="6">
    <location>
        <begin position="259"/>
        <end position="311"/>
    </location>
</feature>
<dbReference type="GO" id="GO:0071111">
    <property type="term" value="F:cyclic-guanylate-specific phosphodiesterase activity"/>
    <property type="evidence" value="ECO:0007669"/>
    <property type="project" value="UniProtKB-EC"/>
</dbReference>
<dbReference type="PANTHER" id="PTHR44757:SF2">
    <property type="entry name" value="BIOFILM ARCHITECTURE MAINTENANCE PROTEIN MBAA"/>
    <property type="match status" value="1"/>
</dbReference>
<evidence type="ECO:0000259" key="6">
    <source>
        <dbReference type="PROSITE" id="PS50113"/>
    </source>
</evidence>
<evidence type="ECO:0000259" key="7">
    <source>
        <dbReference type="PROSITE" id="PS50883"/>
    </source>
</evidence>
<dbReference type="CDD" id="cd01949">
    <property type="entry name" value="GGDEF"/>
    <property type="match status" value="2"/>
</dbReference>
<dbReference type="PANTHER" id="PTHR44757">
    <property type="entry name" value="DIGUANYLATE CYCLASE DGCP"/>
    <property type="match status" value="1"/>
</dbReference>
<dbReference type="Pfam" id="PF13426">
    <property type="entry name" value="PAS_9"/>
    <property type="match status" value="1"/>
</dbReference>
<dbReference type="SUPFAM" id="SSF55785">
    <property type="entry name" value="PYP-like sensor domain (PAS domain)"/>
    <property type="match status" value="1"/>
</dbReference>
<evidence type="ECO:0000256" key="3">
    <source>
        <dbReference type="SAM" id="MobiDB-lite"/>
    </source>
</evidence>
<dbReference type="EMBL" id="AP021876">
    <property type="protein sequence ID" value="BBO81807.1"/>
    <property type="molecule type" value="Genomic_DNA"/>
</dbReference>
<dbReference type="InterPro" id="IPR035965">
    <property type="entry name" value="PAS-like_dom_sf"/>
</dbReference>
<gene>
    <name evidence="9" type="ORF">DSCO28_23730</name>
</gene>
<keyword evidence="4" id="KW-0472">Membrane</keyword>
<dbReference type="SMART" id="SM00267">
    <property type="entry name" value="GGDEF"/>
    <property type="match status" value="2"/>
</dbReference>
<dbReference type="Gene3D" id="3.30.70.270">
    <property type="match status" value="2"/>
</dbReference>
<keyword evidence="4" id="KW-1133">Transmembrane helix</keyword>
<dbReference type="CDD" id="cd01948">
    <property type="entry name" value="EAL"/>
    <property type="match status" value="1"/>
</dbReference>
<evidence type="ECO:0000256" key="1">
    <source>
        <dbReference type="ARBA" id="ARBA00051114"/>
    </source>
</evidence>
<dbReference type="InterPro" id="IPR029787">
    <property type="entry name" value="Nucleotide_cyclase"/>
</dbReference>
<dbReference type="Proteomes" id="UP000425960">
    <property type="component" value="Chromosome"/>
</dbReference>
<dbReference type="InterPro" id="IPR000014">
    <property type="entry name" value="PAS"/>
</dbReference>
<feature type="domain" description="PAS" evidence="5">
    <location>
        <begin position="182"/>
        <end position="226"/>
    </location>
</feature>
<keyword evidence="2" id="KW-0175">Coiled coil</keyword>
<evidence type="ECO:0000259" key="5">
    <source>
        <dbReference type="PROSITE" id="PS50112"/>
    </source>
</evidence>
<dbReference type="SUPFAM" id="SSF55073">
    <property type="entry name" value="Nucleotide cyclase"/>
    <property type="match status" value="2"/>
</dbReference>
<dbReference type="AlphaFoldDB" id="A0A5K7ZNE6"/>
<organism evidence="9 10">
    <name type="scientific">Desulfosarcina ovata subsp. sediminis</name>
    <dbReference type="NCBI Taxonomy" id="885957"/>
    <lineage>
        <taxon>Bacteria</taxon>
        <taxon>Pseudomonadati</taxon>
        <taxon>Thermodesulfobacteriota</taxon>
        <taxon>Desulfobacteria</taxon>
        <taxon>Desulfobacterales</taxon>
        <taxon>Desulfosarcinaceae</taxon>
        <taxon>Desulfosarcina</taxon>
    </lineage>
</organism>
<evidence type="ECO:0000313" key="9">
    <source>
        <dbReference type="EMBL" id="BBO81807.1"/>
    </source>
</evidence>
<accession>A0A5K7ZNE6</accession>
<dbReference type="NCBIfam" id="TIGR00254">
    <property type="entry name" value="GGDEF"/>
    <property type="match status" value="2"/>
</dbReference>
<evidence type="ECO:0008006" key="11">
    <source>
        <dbReference type="Google" id="ProtNLM"/>
    </source>
</evidence>
<dbReference type="PROSITE" id="PS50112">
    <property type="entry name" value="PAS"/>
    <property type="match status" value="1"/>
</dbReference>
<feature type="transmembrane region" description="Helical" evidence="4">
    <location>
        <begin position="12"/>
        <end position="33"/>
    </location>
</feature>
<dbReference type="Pfam" id="PF00990">
    <property type="entry name" value="GGDEF"/>
    <property type="match status" value="2"/>
</dbReference>
<dbReference type="FunFam" id="3.30.70.270:FF:000001">
    <property type="entry name" value="Diguanylate cyclase domain protein"/>
    <property type="match status" value="1"/>
</dbReference>
<dbReference type="InterPro" id="IPR000700">
    <property type="entry name" value="PAS-assoc_C"/>
</dbReference>
<feature type="region of interest" description="Disordered" evidence="3">
    <location>
        <begin position="501"/>
        <end position="523"/>
    </location>
</feature>
<evidence type="ECO:0000256" key="4">
    <source>
        <dbReference type="SAM" id="Phobius"/>
    </source>
</evidence>